<dbReference type="Proteomes" id="UP001060336">
    <property type="component" value="Chromosome"/>
</dbReference>
<keyword evidence="3" id="KW-1185">Reference proteome</keyword>
<proteinExistence type="predicted"/>
<protein>
    <submittedName>
        <fullName evidence="2">Uncharacterized protein</fullName>
    </submittedName>
</protein>
<feature type="region of interest" description="Disordered" evidence="1">
    <location>
        <begin position="1"/>
        <end position="72"/>
    </location>
</feature>
<dbReference type="RefSeq" id="WP_257768529.1">
    <property type="nucleotide sequence ID" value="NZ_CP102480.1"/>
</dbReference>
<evidence type="ECO:0000256" key="1">
    <source>
        <dbReference type="SAM" id="MobiDB-lite"/>
    </source>
</evidence>
<feature type="compositionally biased region" description="Polar residues" evidence="1">
    <location>
        <begin position="57"/>
        <end position="66"/>
    </location>
</feature>
<dbReference type="EMBL" id="CP102480">
    <property type="protein sequence ID" value="UUX49706.1"/>
    <property type="molecule type" value="Genomic_DNA"/>
</dbReference>
<name>A0A9J7AS63_9PROT</name>
<reference evidence="2" key="1">
    <citation type="submission" date="2022-08" db="EMBL/GenBank/DDBJ databases">
        <title>Nisaea acidiphila sp. nov., isolated from a marine algal debris and emended description of the genus Nisaea Urios et al. 2008.</title>
        <authorList>
            <person name="Kwon K."/>
        </authorList>
    </citation>
    <scope>NUCLEOTIDE SEQUENCE</scope>
    <source>
        <strain evidence="2">MEBiC11861</strain>
    </source>
</reference>
<dbReference type="AlphaFoldDB" id="A0A9J7AS63"/>
<evidence type="ECO:0000313" key="2">
    <source>
        <dbReference type="EMBL" id="UUX49706.1"/>
    </source>
</evidence>
<organism evidence="2 3">
    <name type="scientific">Nisaea acidiphila</name>
    <dbReference type="NCBI Taxonomy" id="1862145"/>
    <lineage>
        <taxon>Bacteria</taxon>
        <taxon>Pseudomonadati</taxon>
        <taxon>Pseudomonadota</taxon>
        <taxon>Alphaproteobacteria</taxon>
        <taxon>Rhodospirillales</taxon>
        <taxon>Thalassobaculaceae</taxon>
        <taxon>Nisaea</taxon>
    </lineage>
</organism>
<sequence length="87" mass="9356">MALGPINNFPLVPVPTGERQVPAQPNGADGRSARAEELDPATSRFAQELRGSDPRADQQNGRQRQNAIPLEEISADLPRGSILDITV</sequence>
<accession>A0A9J7AS63</accession>
<dbReference type="KEGG" id="naci:NUH88_20195"/>
<evidence type="ECO:0000313" key="3">
    <source>
        <dbReference type="Proteomes" id="UP001060336"/>
    </source>
</evidence>
<gene>
    <name evidence="2" type="ORF">NUH88_20195</name>
</gene>